<gene>
    <name evidence="9" type="ORF">KL86DYS1_20004</name>
</gene>
<dbReference type="PANTHER" id="PTHR11177:SF317">
    <property type="entry name" value="CHITINASE 12-RELATED"/>
    <property type="match status" value="1"/>
</dbReference>
<dbReference type="PROSITE" id="PS51257">
    <property type="entry name" value="PROKAR_LIPOPROTEIN"/>
    <property type="match status" value="1"/>
</dbReference>
<keyword evidence="3 6" id="KW-0378">Hydrolase</keyword>
<protein>
    <recommendedName>
        <fullName evidence="2">chitinase</fullName>
        <ecNumber evidence="2">3.2.1.14</ecNumber>
    </recommendedName>
</protein>
<sequence>MNKNIIISILLLFVVLTSCNKKSGEDRSKPVIIAYVGGYNGLTDVSKISPNKITHINYAFVDVQGGKAFLTNEATDTVNFRKLNELKQQNPDLKILISVGGWTWSRNFSDAVLTPEGQKTFAKSAVDIMNKYSLDGVDIDWEYPAMEGDTGNVFRPEDKQNYTLMFAAIRAELDELEKASDKKYLLTTAVGGSQEFINNTEMGKAQEYLDYVNIMTYDSQSKEKAIHHTNLLASDKYSESNSADIAVKAFNAAGVPMEKLVMGIAFYGRIYKTKKDSSKGVGDPITEQIQGKGYTFIKDSLVNKNEYYRYWDEAAQAPYLFNFYKGEFVTYDDEESAKAKCEYVKTNGMAGVMFWEYSSDPKEYLLNAINQVLK</sequence>
<dbReference type="SMART" id="SM00636">
    <property type="entry name" value="Glyco_18"/>
    <property type="match status" value="1"/>
</dbReference>
<dbReference type="InterPro" id="IPR050314">
    <property type="entry name" value="Glycosyl_Hydrlase_18"/>
</dbReference>
<dbReference type="EMBL" id="FLUM01000002">
    <property type="protein sequence ID" value="SBV99713.1"/>
    <property type="molecule type" value="Genomic_DNA"/>
</dbReference>
<dbReference type="PROSITE" id="PS01095">
    <property type="entry name" value="GH18_1"/>
    <property type="match status" value="1"/>
</dbReference>
<dbReference type="GO" id="GO:0008061">
    <property type="term" value="F:chitin binding"/>
    <property type="evidence" value="ECO:0007669"/>
    <property type="project" value="InterPro"/>
</dbReference>
<organism evidence="9">
    <name type="scientific">uncultured Dysgonomonas sp</name>
    <dbReference type="NCBI Taxonomy" id="206096"/>
    <lineage>
        <taxon>Bacteria</taxon>
        <taxon>Pseudomonadati</taxon>
        <taxon>Bacteroidota</taxon>
        <taxon>Bacteroidia</taxon>
        <taxon>Bacteroidales</taxon>
        <taxon>Dysgonomonadaceae</taxon>
        <taxon>Dysgonomonas</taxon>
        <taxon>environmental samples</taxon>
    </lineage>
</organism>
<dbReference type="InterPro" id="IPR029070">
    <property type="entry name" value="Chitinase_insertion_sf"/>
</dbReference>
<dbReference type="EC" id="3.2.1.14" evidence="2"/>
<evidence type="ECO:0000256" key="1">
    <source>
        <dbReference type="ARBA" id="ARBA00000822"/>
    </source>
</evidence>
<keyword evidence="4" id="KW-0146">Chitin degradation</keyword>
<dbReference type="GO" id="GO:0005975">
    <property type="term" value="P:carbohydrate metabolic process"/>
    <property type="evidence" value="ECO:0007669"/>
    <property type="project" value="InterPro"/>
</dbReference>
<dbReference type="Gene3D" id="3.20.20.80">
    <property type="entry name" value="Glycosidases"/>
    <property type="match status" value="1"/>
</dbReference>
<dbReference type="Gene3D" id="3.10.50.10">
    <property type="match status" value="1"/>
</dbReference>
<evidence type="ECO:0000256" key="6">
    <source>
        <dbReference type="RuleBase" id="RU000489"/>
    </source>
</evidence>
<proteinExistence type="inferred from homology"/>
<dbReference type="Pfam" id="PF00704">
    <property type="entry name" value="Glyco_hydro_18"/>
    <property type="match status" value="1"/>
</dbReference>
<dbReference type="InterPro" id="IPR017853">
    <property type="entry name" value="GH"/>
</dbReference>
<comment type="similarity">
    <text evidence="7">Belongs to the glycosyl hydrolase 18 family.</text>
</comment>
<dbReference type="InterPro" id="IPR001223">
    <property type="entry name" value="Glyco_hydro18_cat"/>
</dbReference>
<evidence type="ECO:0000313" key="9">
    <source>
        <dbReference type="EMBL" id="SBV99713.1"/>
    </source>
</evidence>
<dbReference type="InterPro" id="IPR001579">
    <property type="entry name" value="Glyco_hydro_18_chit_AS"/>
</dbReference>
<evidence type="ECO:0000256" key="7">
    <source>
        <dbReference type="RuleBase" id="RU004453"/>
    </source>
</evidence>
<dbReference type="RefSeq" id="WP_296941060.1">
    <property type="nucleotide sequence ID" value="NZ_LT599032.1"/>
</dbReference>
<accession>A0A212JJS9</accession>
<dbReference type="SUPFAM" id="SSF51445">
    <property type="entry name" value="(Trans)glycosidases"/>
    <property type="match status" value="1"/>
</dbReference>
<feature type="domain" description="GH18" evidence="8">
    <location>
        <begin position="30"/>
        <end position="374"/>
    </location>
</feature>
<keyword evidence="4" id="KW-0119">Carbohydrate metabolism</keyword>
<dbReference type="GO" id="GO:0006032">
    <property type="term" value="P:chitin catabolic process"/>
    <property type="evidence" value="ECO:0007669"/>
    <property type="project" value="UniProtKB-KW"/>
</dbReference>
<dbReference type="AlphaFoldDB" id="A0A212JJS9"/>
<keyword evidence="4" id="KW-0624">Polysaccharide degradation</keyword>
<reference evidence="9" key="1">
    <citation type="submission" date="2016-04" db="EMBL/GenBank/DDBJ databases">
        <authorList>
            <person name="Evans L.H."/>
            <person name="Alamgir A."/>
            <person name="Owens N."/>
            <person name="Weber N.D."/>
            <person name="Virtaneva K."/>
            <person name="Barbian K."/>
            <person name="Babar A."/>
            <person name="Rosenke K."/>
        </authorList>
    </citation>
    <scope>NUCLEOTIDE SEQUENCE</scope>
    <source>
        <strain evidence="9">86-1</strain>
    </source>
</reference>
<keyword evidence="5 6" id="KW-0326">Glycosidase</keyword>
<evidence type="ECO:0000256" key="5">
    <source>
        <dbReference type="ARBA" id="ARBA00023295"/>
    </source>
</evidence>
<dbReference type="SUPFAM" id="SSF54556">
    <property type="entry name" value="Chitinase insertion domain"/>
    <property type="match status" value="1"/>
</dbReference>
<dbReference type="InterPro" id="IPR011583">
    <property type="entry name" value="Chitinase_II/V-like_cat"/>
</dbReference>
<evidence type="ECO:0000256" key="4">
    <source>
        <dbReference type="ARBA" id="ARBA00023024"/>
    </source>
</evidence>
<evidence type="ECO:0000256" key="2">
    <source>
        <dbReference type="ARBA" id="ARBA00012729"/>
    </source>
</evidence>
<evidence type="ECO:0000259" key="8">
    <source>
        <dbReference type="PROSITE" id="PS51910"/>
    </source>
</evidence>
<comment type="catalytic activity">
    <reaction evidence="1">
        <text>Random endo-hydrolysis of N-acetyl-beta-D-glucosaminide (1-&gt;4)-beta-linkages in chitin and chitodextrins.</text>
        <dbReference type="EC" id="3.2.1.14"/>
    </reaction>
</comment>
<dbReference type="PROSITE" id="PS51910">
    <property type="entry name" value="GH18_2"/>
    <property type="match status" value="1"/>
</dbReference>
<dbReference type="GO" id="GO:0008843">
    <property type="term" value="F:endochitinase activity"/>
    <property type="evidence" value="ECO:0007669"/>
    <property type="project" value="UniProtKB-EC"/>
</dbReference>
<dbReference type="PANTHER" id="PTHR11177">
    <property type="entry name" value="CHITINASE"/>
    <property type="match status" value="1"/>
</dbReference>
<dbReference type="CDD" id="cd06548">
    <property type="entry name" value="GH18_chitinase"/>
    <property type="match status" value="1"/>
</dbReference>
<evidence type="ECO:0000256" key="3">
    <source>
        <dbReference type="ARBA" id="ARBA00022801"/>
    </source>
</evidence>
<name>A0A212JJS9_9BACT</name>